<evidence type="ECO:0000313" key="2">
    <source>
        <dbReference type="Proteomes" id="UP001497480"/>
    </source>
</evidence>
<keyword evidence="2" id="KW-1185">Reference proteome</keyword>
<proteinExistence type="predicted"/>
<organism evidence="1 2">
    <name type="scientific">Lupinus luteus</name>
    <name type="common">European yellow lupine</name>
    <dbReference type="NCBI Taxonomy" id="3873"/>
    <lineage>
        <taxon>Eukaryota</taxon>
        <taxon>Viridiplantae</taxon>
        <taxon>Streptophyta</taxon>
        <taxon>Embryophyta</taxon>
        <taxon>Tracheophyta</taxon>
        <taxon>Spermatophyta</taxon>
        <taxon>Magnoliopsida</taxon>
        <taxon>eudicotyledons</taxon>
        <taxon>Gunneridae</taxon>
        <taxon>Pentapetalae</taxon>
        <taxon>rosids</taxon>
        <taxon>fabids</taxon>
        <taxon>Fabales</taxon>
        <taxon>Fabaceae</taxon>
        <taxon>Papilionoideae</taxon>
        <taxon>50 kb inversion clade</taxon>
        <taxon>genistoids sensu lato</taxon>
        <taxon>core genistoids</taxon>
        <taxon>Genisteae</taxon>
        <taxon>Lupinus</taxon>
    </lineage>
</organism>
<reference evidence="1 2" key="1">
    <citation type="submission" date="2024-03" db="EMBL/GenBank/DDBJ databases">
        <authorList>
            <person name="Martinez-Hernandez J."/>
        </authorList>
    </citation>
    <scope>NUCLEOTIDE SEQUENCE [LARGE SCALE GENOMIC DNA]</scope>
</reference>
<dbReference type="AlphaFoldDB" id="A0AAV1WA77"/>
<dbReference type="EMBL" id="CAXHTB010000004">
    <property type="protein sequence ID" value="CAL0305772.1"/>
    <property type="molecule type" value="Genomic_DNA"/>
</dbReference>
<gene>
    <name evidence="1" type="ORF">LLUT_LOCUS6832</name>
</gene>
<sequence length="61" mass="6485">MSPPSSKMVEFTVVDCTANTSSASCLYKNTTITVHTAETGKCVSRLSVVLGNNAVEDVHPR</sequence>
<accession>A0AAV1WA77</accession>
<comment type="caution">
    <text evidence="1">The sequence shown here is derived from an EMBL/GenBank/DDBJ whole genome shotgun (WGS) entry which is preliminary data.</text>
</comment>
<evidence type="ECO:0000313" key="1">
    <source>
        <dbReference type="EMBL" id="CAL0305772.1"/>
    </source>
</evidence>
<name>A0AAV1WA77_LUPLU</name>
<protein>
    <submittedName>
        <fullName evidence="1">Uncharacterized protein</fullName>
    </submittedName>
</protein>
<dbReference type="Proteomes" id="UP001497480">
    <property type="component" value="Unassembled WGS sequence"/>
</dbReference>